<keyword evidence="1" id="KW-0812">Transmembrane</keyword>
<keyword evidence="3" id="KW-1185">Reference proteome</keyword>
<evidence type="ECO:0000313" key="2">
    <source>
        <dbReference type="EMBL" id="KAK7947874.1"/>
    </source>
</evidence>
<proteinExistence type="predicted"/>
<sequence>FQFQFQYVKRNHGDSDDQCRQPNHDFHAHGHELPIVVYIAWSNNHTWLQHGTVGPAAPECFPGGYNAVNGYYSPGVCPQGYEYACSAGIEESATVATCCPSGFVCQTRPTDDLNVCYTRFSSNSFLTVDVWTTMPGEKSEFVSTKAFRKDQWGMARGLGVVVRRSGDDPTWPDATGASVSISRPTVAAESSPSVGLSSGAKIGMGVGVSLGLVLIGGAVVGSVLLARRRRRDRQKEEADRKAGSGG</sequence>
<comment type="caution">
    <text evidence="2">The sequence shown here is derived from an EMBL/GenBank/DDBJ whole genome shotgun (WGS) entry which is preliminary data.</text>
</comment>
<evidence type="ECO:0000256" key="1">
    <source>
        <dbReference type="SAM" id="Phobius"/>
    </source>
</evidence>
<organism evidence="2 3">
    <name type="scientific">Apiospora aurea</name>
    <dbReference type="NCBI Taxonomy" id="335848"/>
    <lineage>
        <taxon>Eukaryota</taxon>
        <taxon>Fungi</taxon>
        <taxon>Dikarya</taxon>
        <taxon>Ascomycota</taxon>
        <taxon>Pezizomycotina</taxon>
        <taxon>Sordariomycetes</taxon>
        <taxon>Xylariomycetidae</taxon>
        <taxon>Amphisphaeriales</taxon>
        <taxon>Apiosporaceae</taxon>
        <taxon>Apiospora</taxon>
    </lineage>
</organism>
<keyword evidence="1" id="KW-1133">Transmembrane helix</keyword>
<name>A0ABR1Q5T0_9PEZI</name>
<dbReference type="EMBL" id="JAQQWE010000006">
    <property type="protein sequence ID" value="KAK7947874.1"/>
    <property type="molecule type" value="Genomic_DNA"/>
</dbReference>
<reference evidence="2 3" key="1">
    <citation type="submission" date="2023-01" db="EMBL/GenBank/DDBJ databases">
        <title>Analysis of 21 Apiospora genomes using comparative genomics revels a genus with tremendous synthesis potential of carbohydrate active enzymes and secondary metabolites.</title>
        <authorList>
            <person name="Sorensen T."/>
        </authorList>
    </citation>
    <scope>NUCLEOTIDE SEQUENCE [LARGE SCALE GENOMIC DNA]</scope>
    <source>
        <strain evidence="2 3">CBS 24483</strain>
    </source>
</reference>
<protein>
    <submittedName>
        <fullName evidence="2">Uncharacterized protein</fullName>
    </submittedName>
</protein>
<dbReference type="GeneID" id="92078044"/>
<feature type="transmembrane region" description="Helical" evidence="1">
    <location>
        <begin position="202"/>
        <end position="226"/>
    </location>
</feature>
<feature type="non-terminal residue" evidence="2">
    <location>
        <position position="1"/>
    </location>
</feature>
<gene>
    <name evidence="2" type="ORF">PG986_008760</name>
</gene>
<dbReference type="RefSeq" id="XP_066697380.1">
    <property type="nucleotide sequence ID" value="XM_066844982.1"/>
</dbReference>
<keyword evidence="1" id="KW-0472">Membrane</keyword>
<accession>A0ABR1Q5T0</accession>
<dbReference type="Proteomes" id="UP001391051">
    <property type="component" value="Unassembled WGS sequence"/>
</dbReference>
<evidence type="ECO:0000313" key="3">
    <source>
        <dbReference type="Proteomes" id="UP001391051"/>
    </source>
</evidence>